<evidence type="ECO:0008006" key="10">
    <source>
        <dbReference type="Google" id="ProtNLM"/>
    </source>
</evidence>
<evidence type="ECO:0000256" key="2">
    <source>
        <dbReference type="ARBA" id="ARBA00007543"/>
    </source>
</evidence>
<comment type="caution">
    <text evidence="8">The sequence shown here is derived from an EMBL/GenBank/DDBJ whole genome shotgun (WGS) entry which is preliminary data.</text>
</comment>
<dbReference type="GO" id="GO:0005886">
    <property type="term" value="C:plasma membrane"/>
    <property type="evidence" value="ECO:0007669"/>
    <property type="project" value="UniProtKB-SubCell"/>
</dbReference>
<evidence type="ECO:0000313" key="9">
    <source>
        <dbReference type="Proteomes" id="UP000187172"/>
    </source>
</evidence>
<dbReference type="Proteomes" id="UP000187172">
    <property type="component" value="Unassembled WGS sequence"/>
</dbReference>
<feature type="transmembrane region" description="Helical" evidence="7">
    <location>
        <begin position="264"/>
        <end position="281"/>
    </location>
</feature>
<gene>
    <name evidence="8" type="ORF">BK138_10030</name>
</gene>
<evidence type="ECO:0000256" key="3">
    <source>
        <dbReference type="ARBA" id="ARBA00022475"/>
    </source>
</evidence>
<name>A0A1R1F3W6_9BACL</name>
<accession>A0A1R1F3W6</accession>
<feature type="transmembrane region" description="Helical" evidence="7">
    <location>
        <begin position="201"/>
        <end position="227"/>
    </location>
</feature>
<comment type="subcellular location">
    <subcellularLocation>
        <location evidence="1">Cell membrane</location>
        <topology evidence="1">Multi-pass membrane protein</topology>
    </subcellularLocation>
</comment>
<evidence type="ECO:0000256" key="6">
    <source>
        <dbReference type="ARBA" id="ARBA00023136"/>
    </source>
</evidence>
<evidence type="ECO:0000313" key="8">
    <source>
        <dbReference type="EMBL" id="OMF58809.1"/>
    </source>
</evidence>
<organism evidence="8 9">
    <name type="scientific">Paenibacillus rhizosphaerae</name>
    <dbReference type="NCBI Taxonomy" id="297318"/>
    <lineage>
        <taxon>Bacteria</taxon>
        <taxon>Bacillati</taxon>
        <taxon>Bacillota</taxon>
        <taxon>Bacilli</taxon>
        <taxon>Bacillales</taxon>
        <taxon>Paenibacillaceae</taxon>
        <taxon>Paenibacillus</taxon>
    </lineage>
</organism>
<feature type="transmembrane region" description="Helical" evidence="7">
    <location>
        <begin position="233"/>
        <end position="252"/>
    </location>
</feature>
<dbReference type="EMBL" id="MRTP01000001">
    <property type="protein sequence ID" value="OMF58809.1"/>
    <property type="molecule type" value="Genomic_DNA"/>
</dbReference>
<keyword evidence="9" id="KW-1185">Reference proteome</keyword>
<keyword evidence="4 7" id="KW-0812">Transmembrane</keyword>
<evidence type="ECO:0000256" key="4">
    <source>
        <dbReference type="ARBA" id="ARBA00022692"/>
    </source>
</evidence>
<keyword evidence="6 7" id="KW-0472">Membrane</keyword>
<feature type="transmembrane region" description="Helical" evidence="7">
    <location>
        <begin position="83"/>
        <end position="105"/>
    </location>
</feature>
<evidence type="ECO:0000256" key="1">
    <source>
        <dbReference type="ARBA" id="ARBA00004651"/>
    </source>
</evidence>
<keyword evidence="3" id="KW-1003">Cell membrane</keyword>
<reference evidence="8 9" key="1">
    <citation type="submission" date="2016-11" db="EMBL/GenBank/DDBJ databases">
        <title>Paenibacillus species isolates.</title>
        <authorList>
            <person name="Beno S.M."/>
        </authorList>
    </citation>
    <scope>NUCLEOTIDE SEQUENCE [LARGE SCALE GENOMIC DNA]</scope>
    <source>
        <strain evidence="8 9">FSL R5-0378</strain>
    </source>
</reference>
<sequence length="340" mass="37934">MSDTQLAITILWCFIFIYSIAGSIDFGAGFWSMVFSRRNPHAADIANRFLSPSWEVTNVFLVLLVVALVGFFPRAAYVLGTLLLVPVSLVLVLLLFRSAFIVYSYSVQKHELALRIVSGVTGLLIPGLLVSVLPISLGGFIHMSQGFPQLEFGKLLTSATLYAHVGFGILTELFLSALFLSDYGREAGDEQVSQHYRSIAVVLGPLALAMAVLATFTMVPEALWIVARMQEQSMWFLLSVVAFAIGYGTLWIRRKNGRKGWLRLSVVAVILQFALASYAYGRAHMPYIVHPDLTVEAGFTNHSMFVSLLWGYGFGTVILLPAFILFWWLFLKDKRYLRTK</sequence>
<feature type="transmembrane region" description="Helical" evidence="7">
    <location>
        <begin position="6"/>
        <end position="35"/>
    </location>
</feature>
<protein>
    <recommendedName>
        <fullName evidence="10">Cytochrome D ubiquinol oxidase subunit II</fullName>
    </recommendedName>
</protein>
<feature type="transmembrane region" description="Helical" evidence="7">
    <location>
        <begin position="309"/>
        <end position="331"/>
    </location>
</feature>
<proteinExistence type="inferred from homology"/>
<feature type="transmembrane region" description="Helical" evidence="7">
    <location>
        <begin position="112"/>
        <end position="141"/>
    </location>
</feature>
<dbReference type="InterPro" id="IPR003317">
    <property type="entry name" value="Cyt-d_oxidase_su2"/>
</dbReference>
<dbReference type="RefSeq" id="WP_076168936.1">
    <property type="nucleotide sequence ID" value="NZ_MRTP01000001.1"/>
</dbReference>
<feature type="transmembrane region" description="Helical" evidence="7">
    <location>
        <begin position="161"/>
        <end position="180"/>
    </location>
</feature>
<feature type="transmembrane region" description="Helical" evidence="7">
    <location>
        <begin position="56"/>
        <end position="77"/>
    </location>
</feature>
<evidence type="ECO:0000256" key="5">
    <source>
        <dbReference type="ARBA" id="ARBA00022989"/>
    </source>
</evidence>
<comment type="similarity">
    <text evidence="2">Belongs to the cytochrome ubiquinol oxidase subunit 2 family.</text>
</comment>
<dbReference type="STRING" id="297318.BK138_10030"/>
<dbReference type="AlphaFoldDB" id="A0A1R1F3W6"/>
<dbReference type="Pfam" id="PF02322">
    <property type="entry name" value="Cyt_bd_oxida_II"/>
    <property type="match status" value="1"/>
</dbReference>
<evidence type="ECO:0000256" key="7">
    <source>
        <dbReference type="SAM" id="Phobius"/>
    </source>
</evidence>
<keyword evidence="5 7" id="KW-1133">Transmembrane helix</keyword>